<dbReference type="Proteomes" id="UP000186817">
    <property type="component" value="Unassembled WGS sequence"/>
</dbReference>
<gene>
    <name evidence="2" type="ORF">AK812_SmicGene16759</name>
</gene>
<evidence type="ECO:0000313" key="3">
    <source>
        <dbReference type="Proteomes" id="UP000186817"/>
    </source>
</evidence>
<dbReference type="EMBL" id="LSRX01000323">
    <property type="protein sequence ID" value="OLQ00578.1"/>
    <property type="molecule type" value="Genomic_DNA"/>
</dbReference>
<reference evidence="2 3" key="1">
    <citation type="submission" date="2016-02" db="EMBL/GenBank/DDBJ databases">
        <title>Genome analysis of coral dinoflagellate symbionts highlights evolutionary adaptations to a symbiotic lifestyle.</title>
        <authorList>
            <person name="Aranda M."/>
            <person name="Li Y."/>
            <person name="Liew Y.J."/>
            <person name="Baumgarten S."/>
            <person name="Simakov O."/>
            <person name="Wilson M."/>
            <person name="Piel J."/>
            <person name="Ashoor H."/>
            <person name="Bougouffa S."/>
            <person name="Bajic V.B."/>
            <person name="Ryu T."/>
            <person name="Ravasi T."/>
            <person name="Bayer T."/>
            <person name="Micklem G."/>
            <person name="Kim H."/>
            <person name="Bhak J."/>
            <person name="Lajeunesse T.C."/>
            <person name="Voolstra C.R."/>
        </authorList>
    </citation>
    <scope>NUCLEOTIDE SEQUENCE [LARGE SCALE GENOMIC DNA]</scope>
    <source>
        <strain evidence="2 3">CCMP2467</strain>
    </source>
</reference>
<feature type="signal peptide" evidence="1">
    <location>
        <begin position="1"/>
        <end position="16"/>
    </location>
</feature>
<dbReference type="OrthoDB" id="200177at2759"/>
<proteinExistence type="predicted"/>
<evidence type="ECO:0000256" key="1">
    <source>
        <dbReference type="SAM" id="SignalP"/>
    </source>
</evidence>
<comment type="caution">
    <text evidence="2">The sequence shown here is derived from an EMBL/GenBank/DDBJ whole genome shotgun (WGS) entry which is preliminary data.</text>
</comment>
<feature type="chain" id="PRO_5013067936" evidence="1">
    <location>
        <begin position="17"/>
        <end position="345"/>
    </location>
</feature>
<keyword evidence="1" id="KW-0732">Signal</keyword>
<sequence>MPSLFLSLLLPALSLASRQHIHREYETMQMQLLQHKLILEGVKERSLKEAQPLEWVHFPKTGSSFVNTIAHLAGTCPSLGKHAINEDTVGGGACWLSRWFEERCPQECHADRYVCQQSSLPHVPIAIYSARRGHLVGMFRNPDQRILSAYHDEANNFAAEDYGNFLIDTSHHEIQQNGGNCTGSVVRGLPKRPLLDFARTWKGGVTYQLTADNQTMTALHPRRPRVTRRDATEAARRVHDGFAFVGITEEWDLSICLFHKMFGGACNAFEFEDTRPSYDGKSADQDYDTAQLQGWHDDIDEVVYAAALEVFRRNLASFSVSHETCQECYGHKSSASSQGRRGTSQ</sequence>
<dbReference type="Gene3D" id="3.40.50.300">
    <property type="entry name" value="P-loop containing nucleotide triphosphate hydrolases"/>
    <property type="match status" value="1"/>
</dbReference>
<name>A0A1Q9DZH4_SYMMI</name>
<dbReference type="OMA" id="HIHREYE"/>
<protein>
    <submittedName>
        <fullName evidence="2">Uncharacterized protein</fullName>
    </submittedName>
</protein>
<dbReference type="InterPro" id="IPR027417">
    <property type="entry name" value="P-loop_NTPase"/>
</dbReference>
<evidence type="ECO:0000313" key="2">
    <source>
        <dbReference type="EMBL" id="OLQ00578.1"/>
    </source>
</evidence>
<organism evidence="2 3">
    <name type="scientific">Symbiodinium microadriaticum</name>
    <name type="common">Dinoflagellate</name>
    <name type="synonym">Zooxanthella microadriatica</name>
    <dbReference type="NCBI Taxonomy" id="2951"/>
    <lineage>
        <taxon>Eukaryota</taxon>
        <taxon>Sar</taxon>
        <taxon>Alveolata</taxon>
        <taxon>Dinophyceae</taxon>
        <taxon>Suessiales</taxon>
        <taxon>Symbiodiniaceae</taxon>
        <taxon>Symbiodinium</taxon>
    </lineage>
</organism>
<dbReference type="AlphaFoldDB" id="A0A1Q9DZH4"/>
<accession>A0A1Q9DZH4</accession>
<keyword evidence="3" id="KW-1185">Reference proteome</keyword>